<dbReference type="CDD" id="cd00221">
    <property type="entry name" value="Vsr"/>
    <property type="match status" value="1"/>
</dbReference>
<evidence type="ECO:0000256" key="2">
    <source>
        <dbReference type="ARBA" id="ARBA00022759"/>
    </source>
</evidence>
<dbReference type="Pfam" id="PF03852">
    <property type="entry name" value="Vsr"/>
    <property type="match status" value="1"/>
</dbReference>
<dbReference type="GO" id="GO:0006298">
    <property type="term" value="P:mismatch repair"/>
    <property type="evidence" value="ECO:0007669"/>
    <property type="project" value="UniProtKB-UniRule"/>
</dbReference>
<accession>A0AAJ5NAD5</accession>
<dbReference type="Gene3D" id="3.40.960.10">
    <property type="entry name" value="VSR Endonuclease"/>
    <property type="match status" value="1"/>
</dbReference>
<keyword evidence="1 6" id="KW-0540">Nuclease</keyword>
<comment type="similarity">
    <text evidence="6">Belongs to the vsr family.</text>
</comment>
<dbReference type="REBASE" id="276408">
    <property type="entry name" value="V.BstiEORF2467P"/>
</dbReference>
<dbReference type="InterPro" id="IPR004603">
    <property type="entry name" value="DNA_mismatch_endonuc_vsr"/>
</dbReference>
<evidence type="ECO:0000313" key="8">
    <source>
        <dbReference type="Proteomes" id="UP000268684"/>
    </source>
</evidence>
<dbReference type="EC" id="3.1.-.-" evidence="6"/>
<dbReference type="GO" id="GO:0016787">
    <property type="term" value="F:hydrolase activity"/>
    <property type="evidence" value="ECO:0007669"/>
    <property type="project" value="UniProtKB-KW"/>
</dbReference>
<dbReference type="PIRSF" id="PIRSF018267">
    <property type="entry name" value="VSR_endonuc"/>
    <property type="match status" value="1"/>
</dbReference>
<gene>
    <name evidence="7" type="primary">vsr</name>
    <name evidence="7" type="ORF">BSTAB16_2468</name>
</gene>
<comment type="function">
    <text evidence="6">May nick specific sequences that contain T:G mispairs resulting from m5C-deamination.</text>
</comment>
<dbReference type="GO" id="GO:0004519">
    <property type="term" value="F:endonuclease activity"/>
    <property type="evidence" value="ECO:0007669"/>
    <property type="project" value="UniProtKB-KW"/>
</dbReference>
<evidence type="ECO:0000256" key="1">
    <source>
        <dbReference type="ARBA" id="ARBA00022722"/>
    </source>
</evidence>
<keyword evidence="4 6" id="KW-0378">Hydrolase</keyword>
<evidence type="ECO:0000256" key="4">
    <source>
        <dbReference type="ARBA" id="ARBA00022801"/>
    </source>
</evidence>
<name>A0AAJ5NAD5_9BURK</name>
<proteinExistence type="inferred from homology"/>
<dbReference type="EMBL" id="LR025742">
    <property type="protein sequence ID" value="VBB12304.1"/>
    <property type="molecule type" value="Genomic_DNA"/>
</dbReference>
<keyword evidence="8" id="KW-1185">Reference proteome</keyword>
<dbReference type="SUPFAM" id="SSF52980">
    <property type="entry name" value="Restriction endonuclease-like"/>
    <property type="match status" value="1"/>
</dbReference>
<keyword evidence="5 6" id="KW-0234">DNA repair</keyword>
<dbReference type="Proteomes" id="UP000268684">
    <property type="component" value="Chromosome I"/>
</dbReference>
<sequence length="147" mass="17119">MDVVDKATRSRMMAGIPSKDTKPEMTVRRFLHRRGFRYTLHDKKLPGRPDLALPKYRTAIFVHGCFWHRHPGCRYTTTPRSNEQSWQTKFEVNVSRDTKNLEALRAAGWSVIIIWECGLRGANAVAHLEWLPDIISRMPDVVYEWPA</sequence>
<dbReference type="AlphaFoldDB" id="A0AAJ5NAD5"/>
<reference evidence="7 8" key="1">
    <citation type="submission" date="2017-11" db="EMBL/GenBank/DDBJ databases">
        <authorList>
            <person name="Seth-Smith MB H."/>
        </authorList>
    </citation>
    <scope>NUCLEOTIDE SEQUENCE [LARGE SCALE GENOMIC DNA]</scope>
    <source>
        <strain evidence="7">E</strain>
    </source>
</reference>
<evidence type="ECO:0000256" key="5">
    <source>
        <dbReference type="ARBA" id="ARBA00023204"/>
    </source>
</evidence>
<dbReference type="NCBIfam" id="TIGR00632">
    <property type="entry name" value="vsr"/>
    <property type="match status" value="1"/>
</dbReference>
<evidence type="ECO:0000256" key="3">
    <source>
        <dbReference type="ARBA" id="ARBA00022763"/>
    </source>
</evidence>
<organism evidence="7 8">
    <name type="scientific">Burkholderia stabilis</name>
    <dbReference type="NCBI Taxonomy" id="95485"/>
    <lineage>
        <taxon>Bacteria</taxon>
        <taxon>Pseudomonadati</taxon>
        <taxon>Pseudomonadota</taxon>
        <taxon>Betaproteobacteria</taxon>
        <taxon>Burkholderiales</taxon>
        <taxon>Burkholderiaceae</taxon>
        <taxon>Burkholderia</taxon>
        <taxon>Burkholderia cepacia complex</taxon>
    </lineage>
</organism>
<keyword evidence="2 6" id="KW-0255">Endonuclease</keyword>
<evidence type="ECO:0000313" key="7">
    <source>
        <dbReference type="EMBL" id="VBB12304.1"/>
    </source>
</evidence>
<protein>
    <recommendedName>
        <fullName evidence="6">Very short patch repair endonuclease</fullName>
        <ecNumber evidence="6">3.1.-.-</ecNumber>
    </recommendedName>
</protein>
<keyword evidence="3 6" id="KW-0227">DNA damage</keyword>
<dbReference type="InterPro" id="IPR011335">
    <property type="entry name" value="Restrct_endonuc-II-like"/>
</dbReference>
<evidence type="ECO:0000256" key="6">
    <source>
        <dbReference type="PIRNR" id="PIRNR018267"/>
    </source>
</evidence>